<keyword evidence="3" id="KW-1185">Reference proteome</keyword>
<evidence type="ECO:0000313" key="3">
    <source>
        <dbReference type="Proteomes" id="UP000825701"/>
    </source>
</evidence>
<dbReference type="EMBL" id="CP081869">
    <property type="protein sequence ID" value="QZN98750.1"/>
    <property type="molecule type" value="Genomic_DNA"/>
</dbReference>
<reference evidence="2" key="1">
    <citation type="submission" date="2021-08" db="EMBL/GenBank/DDBJ databases">
        <authorList>
            <person name="Zhang H."/>
            <person name="Xu M."/>
            <person name="Yu Z."/>
            <person name="Yang L."/>
            <person name="Cai Y."/>
        </authorList>
    </citation>
    <scope>NUCLEOTIDE SEQUENCE</scope>
    <source>
        <strain evidence="2">CHL1</strain>
    </source>
</reference>
<evidence type="ECO:0008006" key="4">
    <source>
        <dbReference type="Google" id="ProtNLM"/>
    </source>
</evidence>
<dbReference type="RefSeq" id="WP_261401721.1">
    <property type="nucleotide sequence ID" value="NZ_CP081869.1"/>
</dbReference>
<feature type="signal peptide" evidence="1">
    <location>
        <begin position="1"/>
        <end position="23"/>
    </location>
</feature>
<sequence length="154" mass="16733">MRRFSTLTSCVLLALGAGLGPFGAREAAAEPTSGLEDRVGAPECRKVPACNTEPTPVQKLKMGQPMLADFSCPSGTYFWNWSSAIVGKHVFVTLKSTKLDKKNREIGATFEYFAQSGNGSGKAKVYLACSKRSFSKGGLQHRRVGYGWNPHERS</sequence>
<evidence type="ECO:0000256" key="1">
    <source>
        <dbReference type="SAM" id="SignalP"/>
    </source>
</evidence>
<gene>
    <name evidence="2" type="ORF">K6K41_17475</name>
</gene>
<dbReference type="Proteomes" id="UP000825701">
    <property type="component" value="Chromosome"/>
</dbReference>
<keyword evidence="1" id="KW-0732">Signal</keyword>
<dbReference type="KEGG" id="cmet:K6K41_17475"/>
<proteinExistence type="predicted"/>
<evidence type="ECO:0000313" key="2">
    <source>
        <dbReference type="EMBL" id="QZN98750.1"/>
    </source>
</evidence>
<organism evidence="2 3">
    <name type="scientific">Chenggangzhangella methanolivorans</name>
    <dbReference type="NCBI Taxonomy" id="1437009"/>
    <lineage>
        <taxon>Bacteria</taxon>
        <taxon>Pseudomonadati</taxon>
        <taxon>Pseudomonadota</taxon>
        <taxon>Alphaproteobacteria</taxon>
        <taxon>Hyphomicrobiales</taxon>
        <taxon>Methylopilaceae</taxon>
        <taxon>Chenggangzhangella</taxon>
    </lineage>
</organism>
<feature type="chain" id="PRO_5039107841" description="Secreted protein" evidence="1">
    <location>
        <begin position="24"/>
        <end position="154"/>
    </location>
</feature>
<accession>A0A9E6R5T3</accession>
<name>A0A9E6R5T3_9HYPH</name>
<dbReference type="AlphaFoldDB" id="A0A9E6R5T3"/>
<protein>
    <recommendedName>
        <fullName evidence="4">Secreted protein</fullName>
    </recommendedName>
</protein>